<protein>
    <submittedName>
        <fullName evidence="2">Uncharacterized protein</fullName>
    </submittedName>
</protein>
<evidence type="ECO:0000313" key="2">
    <source>
        <dbReference type="EMBL" id="OAP93348.1"/>
    </source>
</evidence>
<comment type="caution">
    <text evidence="2">The sequence shown here is derived from an EMBL/GenBank/DDBJ whole genome shotgun (WGS) entry which is preliminary data.</text>
</comment>
<accession>A0A179BNM4</accession>
<dbReference type="AlphaFoldDB" id="A0A179BNM4"/>
<keyword evidence="1" id="KW-0472">Membrane</keyword>
<evidence type="ECO:0000256" key="1">
    <source>
        <dbReference type="SAM" id="Phobius"/>
    </source>
</evidence>
<keyword evidence="3" id="KW-1185">Reference proteome</keyword>
<dbReference type="EMBL" id="LVXZ01000012">
    <property type="protein sequence ID" value="OAP93348.1"/>
    <property type="molecule type" value="Genomic_DNA"/>
</dbReference>
<feature type="transmembrane region" description="Helical" evidence="1">
    <location>
        <begin position="41"/>
        <end position="59"/>
    </location>
</feature>
<sequence length="65" mass="7304">MNTTETHHTFWRQLGDHPELHAMEFALATALFALGGEAATYFRYSTVVLTLAALAGFITNKKWFS</sequence>
<proteinExistence type="predicted"/>
<name>A0A179BNM4_ACIFR</name>
<organism evidence="2 3">
    <name type="scientific">Acidithiobacillus ferrooxidans</name>
    <name type="common">Thiobacillus ferrooxidans</name>
    <dbReference type="NCBI Taxonomy" id="920"/>
    <lineage>
        <taxon>Bacteria</taxon>
        <taxon>Pseudomonadati</taxon>
        <taxon>Pseudomonadota</taxon>
        <taxon>Acidithiobacillia</taxon>
        <taxon>Acidithiobacillales</taxon>
        <taxon>Acidithiobacillaceae</taxon>
        <taxon>Acidithiobacillus</taxon>
    </lineage>
</organism>
<dbReference type="RefSeq" id="WP_064217848.1">
    <property type="nucleotide sequence ID" value="NZ_LVXZ01000012.1"/>
</dbReference>
<evidence type="ECO:0000313" key="3">
    <source>
        <dbReference type="Proteomes" id="UP000078302"/>
    </source>
</evidence>
<reference evidence="2 3" key="1">
    <citation type="submission" date="2016-04" db="EMBL/GenBank/DDBJ databases">
        <title>Acidithiobacillus ferrooxidans genome sequencing and assembly.</title>
        <authorList>
            <person name="Zhou Z."/>
        </authorList>
    </citation>
    <scope>NUCLEOTIDE SEQUENCE [LARGE SCALE GENOMIC DNA]</scope>
    <source>
        <strain evidence="2 3">BY0502</strain>
    </source>
</reference>
<keyword evidence="1" id="KW-1133">Transmembrane helix</keyword>
<keyword evidence="1" id="KW-0812">Transmembrane</keyword>
<gene>
    <name evidence="2" type="ORF">A4H96_00980</name>
</gene>
<dbReference type="Proteomes" id="UP000078302">
    <property type="component" value="Unassembled WGS sequence"/>
</dbReference>